<feature type="region of interest" description="Disordered" evidence="1">
    <location>
        <begin position="116"/>
        <end position="140"/>
    </location>
</feature>
<dbReference type="Proteomes" id="UP000812966">
    <property type="component" value="Unassembled WGS sequence"/>
</dbReference>
<keyword evidence="3" id="KW-1185">Reference proteome</keyword>
<organism evidence="2 3">
    <name type="scientific">Filobasidium floriforme</name>
    <dbReference type="NCBI Taxonomy" id="5210"/>
    <lineage>
        <taxon>Eukaryota</taxon>
        <taxon>Fungi</taxon>
        <taxon>Dikarya</taxon>
        <taxon>Basidiomycota</taxon>
        <taxon>Agaricomycotina</taxon>
        <taxon>Tremellomycetes</taxon>
        <taxon>Filobasidiales</taxon>
        <taxon>Filobasidiaceae</taxon>
        <taxon>Filobasidium</taxon>
    </lineage>
</organism>
<sequence>MAALAAPIRQIIKEETTLILHTAAESVSASSSSSVTGSVAGMGMAVREAVVKEAGIGIGAFREAGIGAVREAAVKESPLAVSRVGGVVAEEGVAGATGRTNVAQHLEILNNNLKSAVHPPTGTAHPISTTSSTATSSLHAVSPPPIPPIPNAHLHPTSIPPSTSTILESLSSSISSTARTSAEKSSSKVFGLEGGLKEAVENALQTGVQEQVEVGVDTAEVSNLNLNLNLNLG</sequence>
<dbReference type="EMBL" id="JABELV010000228">
    <property type="protein sequence ID" value="KAG7527798.1"/>
    <property type="molecule type" value="Genomic_DNA"/>
</dbReference>
<evidence type="ECO:0000313" key="3">
    <source>
        <dbReference type="Proteomes" id="UP000812966"/>
    </source>
</evidence>
<dbReference type="AlphaFoldDB" id="A0A8K0NMV7"/>
<protein>
    <submittedName>
        <fullName evidence="2">Uncharacterized protein</fullName>
    </submittedName>
</protein>
<reference evidence="2" key="1">
    <citation type="submission" date="2020-04" db="EMBL/GenBank/DDBJ databases">
        <title>Analysis of mating type loci in Filobasidium floriforme.</title>
        <authorList>
            <person name="Nowrousian M."/>
        </authorList>
    </citation>
    <scope>NUCLEOTIDE SEQUENCE</scope>
    <source>
        <strain evidence="2">CBS 6242</strain>
    </source>
</reference>
<proteinExistence type="predicted"/>
<feature type="compositionally biased region" description="Low complexity" evidence="1">
    <location>
        <begin position="128"/>
        <end position="137"/>
    </location>
</feature>
<evidence type="ECO:0000313" key="2">
    <source>
        <dbReference type="EMBL" id="KAG7527798.1"/>
    </source>
</evidence>
<comment type="caution">
    <text evidence="2">The sequence shown here is derived from an EMBL/GenBank/DDBJ whole genome shotgun (WGS) entry which is preliminary data.</text>
</comment>
<gene>
    <name evidence="2" type="ORF">FFLO_06588</name>
</gene>
<accession>A0A8K0NMV7</accession>
<evidence type="ECO:0000256" key="1">
    <source>
        <dbReference type="SAM" id="MobiDB-lite"/>
    </source>
</evidence>
<name>A0A8K0NMV7_9TREE</name>